<organism evidence="8 9">
    <name type="scientific">Pythium oligandrum</name>
    <name type="common">Mycoparasitic fungus</name>
    <dbReference type="NCBI Taxonomy" id="41045"/>
    <lineage>
        <taxon>Eukaryota</taxon>
        <taxon>Sar</taxon>
        <taxon>Stramenopiles</taxon>
        <taxon>Oomycota</taxon>
        <taxon>Peronosporomycetes</taxon>
        <taxon>Pythiales</taxon>
        <taxon>Pythiaceae</taxon>
        <taxon>Pythium</taxon>
    </lineage>
</organism>
<dbReference type="PANTHER" id="PTHR36561:SF1">
    <property type="entry name" value="TRANSMEMBRANE PROTEIN 147"/>
    <property type="match status" value="1"/>
</dbReference>
<comment type="caution">
    <text evidence="8">The sequence shown here is derived from an EMBL/GenBank/DDBJ whole genome shotgun (WGS) entry which is preliminary data.</text>
</comment>
<keyword evidence="5 7" id="KW-1133">Transmembrane helix</keyword>
<feature type="transmembrane region" description="Helical" evidence="7">
    <location>
        <begin position="83"/>
        <end position="106"/>
    </location>
</feature>
<reference evidence="8" key="1">
    <citation type="submission" date="2019-03" db="EMBL/GenBank/DDBJ databases">
        <title>Long read genome sequence of the mycoparasitic Pythium oligandrum ATCC 38472 isolated from sugarbeet rhizosphere.</title>
        <authorList>
            <person name="Gaulin E."/>
        </authorList>
    </citation>
    <scope>NUCLEOTIDE SEQUENCE</scope>
    <source>
        <strain evidence="8">ATCC 38472_TT</strain>
    </source>
</reference>
<feature type="transmembrane region" description="Helical" evidence="7">
    <location>
        <begin position="172"/>
        <end position="190"/>
    </location>
</feature>
<dbReference type="Pfam" id="PF12036">
    <property type="entry name" value="DUF3522"/>
    <property type="match status" value="1"/>
</dbReference>
<protein>
    <submittedName>
        <fullName evidence="8">Uncharacterized protein</fullName>
    </submittedName>
</protein>
<proteinExistence type="inferred from homology"/>
<dbReference type="AlphaFoldDB" id="A0A8K1CU19"/>
<evidence type="ECO:0000256" key="4">
    <source>
        <dbReference type="ARBA" id="ARBA00022692"/>
    </source>
</evidence>
<evidence type="ECO:0000256" key="5">
    <source>
        <dbReference type="ARBA" id="ARBA00022989"/>
    </source>
</evidence>
<sequence length="236" mass="26617">MMLAPSPHPDERRVRAFLALVMLLSLARFCCLALTDAAMLPALGVMRKNHRHFELFIGVFHLSISFLFNVAESFHSSLFLKELQWHFISDVLSIAYFLVLCVHLMGFRDENTNIILRYVAFAFSWLMKSKDGWDTTTYEVLLVVSYLLGVVYRRLVSTDKTIAPLNKEHAKFAVSFLVGAALVGSIPIYLSSGGDQWSVGFLKGCMHVLGGAAFYYAWLSVPCLDSKKTDLFPTYI</sequence>
<comment type="similarity">
    <text evidence="2">Belongs to the TMEM8 family.</text>
</comment>
<keyword evidence="9" id="KW-1185">Reference proteome</keyword>
<feature type="transmembrane region" description="Helical" evidence="7">
    <location>
        <begin position="135"/>
        <end position="152"/>
    </location>
</feature>
<keyword evidence="6 7" id="KW-0472">Membrane</keyword>
<evidence type="ECO:0000256" key="2">
    <source>
        <dbReference type="ARBA" id="ARBA00005542"/>
    </source>
</evidence>
<dbReference type="OrthoDB" id="193471at2759"/>
<dbReference type="InterPro" id="IPR021910">
    <property type="entry name" value="NGX6/PGAP6/MYMK"/>
</dbReference>
<evidence type="ECO:0000256" key="3">
    <source>
        <dbReference type="ARBA" id="ARBA00022475"/>
    </source>
</evidence>
<comment type="subcellular location">
    <subcellularLocation>
        <location evidence="1">Cell membrane</location>
        <topology evidence="1">Multi-pass membrane protein</topology>
    </subcellularLocation>
</comment>
<evidence type="ECO:0000256" key="7">
    <source>
        <dbReference type="SAM" id="Phobius"/>
    </source>
</evidence>
<evidence type="ECO:0000256" key="1">
    <source>
        <dbReference type="ARBA" id="ARBA00004651"/>
    </source>
</evidence>
<dbReference type="GO" id="GO:0005886">
    <property type="term" value="C:plasma membrane"/>
    <property type="evidence" value="ECO:0007669"/>
    <property type="project" value="UniProtKB-SubCell"/>
</dbReference>
<accession>A0A8K1CU19</accession>
<dbReference type="PANTHER" id="PTHR36561">
    <property type="entry name" value="HAEMOLYSIN-III RELATED-RELATED"/>
    <property type="match status" value="1"/>
</dbReference>
<dbReference type="EMBL" id="SPLM01000002">
    <property type="protein sequence ID" value="TMW68273.1"/>
    <property type="molecule type" value="Genomic_DNA"/>
</dbReference>
<dbReference type="Proteomes" id="UP000794436">
    <property type="component" value="Unassembled WGS sequence"/>
</dbReference>
<keyword evidence="3" id="KW-1003">Cell membrane</keyword>
<evidence type="ECO:0000256" key="6">
    <source>
        <dbReference type="ARBA" id="ARBA00023136"/>
    </source>
</evidence>
<evidence type="ECO:0000313" key="8">
    <source>
        <dbReference type="EMBL" id="TMW68273.1"/>
    </source>
</evidence>
<name>A0A8K1CU19_PYTOL</name>
<evidence type="ECO:0000313" key="9">
    <source>
        <dbReference type="Proteomes" id="UP000794436"/>
    </source>
</evidence>
<feature type="transmembrane region" description="Helical" evidence="7">
    <location>
        <begin position="53"/>
        <end position="71"/>
    </location>
</feature>
<keyword evidence="4 7" id="KW-0812">Transmembrane</keyword>
<gene>
    <name evidence="8" type="ORF">Poli38472_005741</name>
</gene>
<feature type="transmembrane region" description="Helical" evidence="7">
    <location>
        <begin position="196"/>
        <end position="218"/>
    </location>
</feature>